<evidence type="ECO:0000313" key="2">
    <source>
        <dbReference type="Proteomes" id="UP001152622"/>
    </source>
</evidence>
<evidence type="ECO:0000313" key="1">
    <source>
        <dbReference type="EMBL" id="KAJ8354098.1"/>
    </source>
</evidence>
<accession>A0A9Q1F9Z4</accession>
<reference evidence="1" key="1">
    <citation type="journal article" date="2023" name="Science">
        <title>Genome structures resolve the early diversification of teleost fishes.</title>
        <authorList>
            <person name="Parey E."/>
            <person name="Louis A."/>
            <person name="Montfort J."/>
            <person name="Bouchez O."/>
            <person name="Roques C."/>
            <person name="Iampietro C."/>
            <person name="Lluch J."/>
            <person name="Castinel A."/>
            <person name="Donnadieu C."/>
            <person name="Desvignes T."/>
            <person name="Floi Bucao C."/>
            <person name="Jouanno E."/>
            <person name="Wen M."/>
            <person name="Mejri S."/>
            <person name="Dirks R."/>
            <person name="Jansen H."/>
            <person name="Henkel C."/>
            <person name="Chen W.J."/>
            <person name="Zahm M."/>
            <person name="Cabau C."/>
            <person name="Klopp C."/>
            <person name="Thompson A.W."/>
            <person name="Robinson-Rechavi M."/>
            <person name="Braasch I."/>
            <person name="Lecointre G."/>
            <person name="Bobe J."/>
            <person name="Postlethwait J.H."/>
            <person name="Berthelot C."/>
            <person name="Roest Crollius H."/>
            <person name="Guiguen Y."/>
        </authorList>
    </citation>
    <scope>NUCLEOTIDE SEQUENCE</scope>
    <source>
        <strain evidence="1">WJC10195</strain>
    </source>
</reference>
<gene>
    <name evidence="1" type="ORF">SKAU_G00216650</name>
</gene>
<organism evidence="1 2">
    <name type="scientific">Synaphobranchus kaupii</name>
    <name type="common">Kaup's arrowtooth eel</name>
    <dbReference type="NCBI Taxonomy" id="118154"/>
    <lineage>
        <taxon>Eukaryota</taxon>
        <taxon>Metazoa</taxon>
        <taxon>Chordata</taxon>
        <taxon>Craniata</taxon>
        <taxon>Vertebrata</taxon>
        <taxon>Euteleostomi</taxon>
        <taxon>Actinopterygii</taxon>
        <taxon>Neopterygii</taxon>
        <taxon>Teleostei</taxon>
        <taxon>Anguilliformes</taxon>
        <taxon>Synaphobranchidae</taxon>
        <taxon>Synaphobranchus</taxon>
    </lineage>
</organism>
<sequence>MLSFSTALRSQLTIQLPPQPGSSGRARQGLRDPVKAKVTLQMQGGVLSEGLSVGSVFTGLMDLPGSPSQRVPETQELLSNL</sequence>
<keyword evidence="2" id="KW-1185">Reference proteome</keyword>
<comment type="caution">
    <text evidence="1">The sequence shown here is derived from an EMBL/GenBank/DDBJ whole genome shotgun (WGS) entry which is preliminary data.</text>
</comment>
<name>A0A9Q1F9Z4_SYNKA</name>
<dbReference type="Proteomes" id="UP001152622">
    <property type="component" value="Chromosome 7"/>
</dbReference>
<protein>
    <submittedName>
        <fullName evidence="1">Uncharacterized protein</fullName>
    </submittedName>
</protein>
<proteinExistence type="predicted"/>
<dbReference type="AlphaFoldDB" id="A0A9Q1F9Z4"/>
<dbReference type="EMBL" id="JAINUF010000007">
    <property type="protein sequence ID" value="KAJ8354098.1"/>
    <property type="molecule type" value="Genomic_DNA"/>
</dbReference>